<dbReference type="Pfam" id="PF16884">
    <property type="entry name" value="ADH_N_2"/>
    <property type="match status" value="1"/>
</dbReference>
<dbReference type="InterPro" id="IPR011032">
    <property type="entry name" value="GroES-like_sf"/>
</dbReference>
<proteinExistence type="predicted"/>
<keyword evidence="1" id="KW-0560">Oxidoreductase</keyword>
<dbReference type="InterPro" id="IPR013149">
    <property type="entry name" value="ADH-like_C"/>
</dbReference>
<organism evidence="3 4">
    <name type="scientific">Halomonas dongshanensis</name>
    <dbReference type="NCBI Taxonomy" id="2890835"/>
    <lineage>
        <taxon>Bacteria</taxon>
        <taxon>Pseudomonadati</taxon>
        <taxon>Pseudomonadota</taxon>
        <taxon>Gammaproteobacteria</taxon>
        <taxon>Oceanospirillales</taxon>
        <taxon>Halomonadaceae</taxon>
        <taxon>Halomonas</taxon>
    </lineage>
</organism>
<dbReference type="InterPro" id="IPR036291">
    <property type="entry name" value="NAD(P)-bd_dom_sf"/>
</dbReference>
<gene>
    <name evidence="3" type="ORF">LLY24_00930</name>
</gene>
<dbReference type="Gene3D" id="3.40.50.720">
    <property type="entry name" value="NAD(P)-binding Rossmann-like Domain"/>
    <property type="match status" value="1"/>
</dbReference>
<dbReference type="SUPFAM" id="SSF50129">
    <property type="entry name" value="GroES-like"/>
    <property type="match status" value="1"/>
</dbReference>
<dbReference type="Gene3D" id="3.90.180.10">
    <property type="entry name" value="Medium-chain alcohol dehydrogenases, catalytic domain"/>
    <property type="match status" value="1"/>
</dbReference>
<dbReference type="PANTHER" id="PTHR43205:SF7">
    <property type="entry name" value="PROSTAGLANDIN REDUCTASE 1"/>
    <property type="match status" value="1"/>
</dbReference>
<evidence type="ECO:0000256" key="1">
    <source>
        <dbReference type="ARBA" id="ARBA00023002"/>
    </source>
</evidence>
<evidence type="ECO:0000313" key="4">
    <source>
        <dbReference type="Proteomes" id="UP001165542"/>
    </source>
</evidence>
<keyword evidence="4" id="KW-1185">Reference proteome</keyword>
<name>A0ABT2E8P9_9GAMM</name>
<dbReference type="InterPro" id="IPR020843">
    <property type="entry name" value="ER"/>
</dbReference>
<protein>
    <submittedName>
        <fullName evidence="3">NADP-dependent oxidoreductase</fullName>
    </submittedName>
</protein>
<dbReference type="SMART" id="SM00829">
    <property type="entry name" value="PKS_ER"/>
    <property type="match status" value="1"/>
</dbReference>
<comment type="caution">
    <text evidence="3">The sequence shown here is derived from an EMBL/GenBank/DDBJ whole genome shotgun (WGS) entry which is preliminary data.</text>
</comment>
<dbReference type="EMBL" id="JAJISC010000001">
    <property type="protein sequence ID" value="MCS2607884.1"/>
    <property type="molecule type" value="Genomic_DNA"/>
</dbReference>
<dbReference type="InterPro" id="IPR045010">
    <property type="entry name" value="MDR_fam"/>
</dbReference>
<feature type="domain" description="Enoyl reductase (ER)" evidence="2">
    <location>
        <begin position="6"/>
        <end position="332"/>
    </location>
</feature>
<dbReference type="Pfam" id="PF00107">
    <property type="entry name" value="ADH_zinc_N"/>
    <property type="match status" value="1"/>
</dbReference>
<accession>A0ABT2E8P9</accession>
<evidence type="ECO:0000313" key="3">
    <source>
        <dbReference type="EMBL" id="MCS2607884.1"/>
    </source>
</evidence>
<reference evidence="3" key="1">
    <citation type="submission" date="2021-11" db="EMBL/GenBank/DDBJ databases">
        <title>Halomonas sp., isolated from a coastal aquaculture zone in Dongshan Bay.</title>
        <authorList>
            <person name="Lin W."/>
        </authorList>
    </citation>
    <scope>NUCLEOTIDE SEQUENCE</scope>
    <source>
        <strain evidence="3">Yzlin-01</strain>
    </source>
</reference>
<dbReference type="Proteomes" id="UP001165542">
    <property type="component" value="Unassembled WGS sequence"/>
</dbReference>
<dbReference type="PANTHER" id="PTHR43205">
    <property type="entry name" value="PROSTAGLANDIN REDUCTASE"/>
    <property type="match status" value="1"/>
</dbReference>
<dbReference type="InterPro" id="IPR041694">
    <property type="entry name" value="ADH_N_2"/>
</dbReference>
<evidence type="ECO:0000259" key="2">
    <source>
        <dbReference type="SMART" id="SM00829"/>
    </source>
</evidence>
<dbReference type="CDD" id="cd05288">
    <property type="entry name" value="PGDH"/>
    <property type="match status" value="1"/>
</dbReference>
<dbReference type="SUPFAM" id="SSF51735">
    <property type="entry name" value="NAD(P)-binding Rossmann-fold domains"/>
    <property type="match status" value="1"/>
</dbReference>
<sequence length="337" mass="37218">MLNTVTTTRGLRLRERPDDLLSPHHIETVAITLPRHPQLLLRPRYISVDPYMRTRMHPMGYDYIERWEKGSQLSGWTLAEVMQSQVAGFAPGNFVVGHLPMQESVASSAKEMIKIPAAHMPLSYLHPLGMTGFTAWVGMELIGAPTPQDTVLVNAAAGAVGSLAAQLAKRRGARVIVTAGRADKREWLYQQGFEEVLDHRHPDYAKHLDKAAPSGISLHFENVGGTALQAAIETMRQGGRIVLCGLVSQYQSAQPRQGPRNMATLVAKNVAIIPFVVPHYLEHWCNFQRFMAPLVAKNQLSWRLDEITGGIDSIATALIGVLNGDNLGKRVVKMNEL</sequence>